<proteinExistence type="predicted"/>
<evidence type="ECO:0000313" key="1">
    <source>
        <dbReference type="EMBL" id="UPW41839.1"/>
    </source>
</evidence>
<protein>
    <submittedName>
        <fullName evidence="1">Uncharacterized protein</fullName>
    </submittedName>
</protein>
<organism evidence="1">
    <name type="scientific">Peromfec virus RodF5_12</name>
    <dbReference type="NCBI Taxonomy" id="2929336"/>
    <lineage>
        <taxon>Viruses</taxon>
        <taxon>Monodnaviria</taxon>
        <taxon>Sangervirae</taxon>
        <taxon>Phixviricota</taxon>
        <taxon>Malgrandaviricetes</taxon>
        <taxon>Petitvirales</taxon>
        <taxon>Microviridae</taxon>
    </lineage>
</organism>
<sequence length="133" mass="14783">MSKKSSVGSSGGFKGAQAPLRRGFLRGDSLLRRASLMARRNLGGYFKGVSPLNGNALARRSLLPISKKPLNVNHLRKSAPARVERPGNRSLLEHIKICKDRNERREVLFALRQTGSNSSHKTKVYTEKSKVRC</sequence>
<dbReference type="EMBL" id="OM869679">
    <property type="protein sequence ID" value="UPW41839.1"/>
    <property type="molecule type" value="Genomic_DNA"/>
</dbReference>
<accession>A0A976N249</accession>
<reference evidence="1" key="1">
    <citation type="submission" date="2022-02" db="EMBL/GenBank/DDBJ databases">
        <title>Towards deciphering the DNA virus diversity associated with rodent species in the families Cricetidae and Heteromyidae.</title>
        <authorList>
            <person name="Lund M."/>
            <person name="Larsen B.B."/>
            <person name="Gryseels S."/>
            <person name="Kraberger S."/>
            <person name="Rowsey D.M."/>
            <person name="Steger L."/>
            <person name="Yule K.M."/>
            <person name="Upham N.S."/>
            <person name="Worobey M."/>
            <person name="Van Doorslaer K."/>
            <person name="Varsani A."/>
        </authorList>
    </citation>
    <scope>NUCLEOTIDE SEQUENCE</scope>
    <source>
        <strain evidence="1">NeonRodF5_12</strain>
    </source>
</reference>
<name>A0A976N249_9VIRU</name>